<dbReference type="AlphaFoldDB" id="A0A8T7M6I5"/>
<protein>
    <submittedName>
        <fullName evidence="2">Uncharacterized protein</fullName>
    </submittedName>
</protein>
<dbReference type="Proteomes" id="UP000521676">
    <property type="component" value="Unassembled WGS sequence"/>
</dbReference>
<evidence type="ECO:0000313" key="5">
    <source>
        <dbReference type="Proteomes" id="UP001431572"/>
    </source>
</evidence>
<feature type="compositionally biased region" description="Basic residues" evidence="1">
    <location>
        <begin position="75"/>
        <end position="87"/>
    </location>
</feature>
<dbReference type="Proteomes" id="UP001431572">
    <property type="component" value="Chromosome 2"/>
</dbReference>
<reference evidence="2 4" key="1">
    <citation type="submission" date="2020-06" db="EMBL/GenBank/DDBJ databases">
        <title>Anoxygenic phototrophic Chloroflexota member uses a Type I reaction center.</title>
        <authorList>
            <person name="Tsuji J.M."/>
            <person name="Shaw N.A."/>
            <person name="Nagashima S."/>
            <person name="Venkiteswaran J."/>
            <person name="Schiff S.L."/>
            <person name="Hanada S."/>
            <person name="Tank M."/>
            <person name="Neufeld J.D."/>
        </authorList>
    </citation>
    <scope>NUCLEOTIDE SEQUENCE [LARGE SCALE GENOMIC DNA]</scope>
    <source>
        <strain evidence="2">L227-S17</strain>
    </source>
</reference>
<dbReference type="RefSeq" id="WP_341471472.1">
    <property type="nucleotide sequence ID" value="NZ_CP128400.1"/>
</dbReference>
<accession>A0A8T7M6I5</accession>
<gene>
    <name evidence="2" type="ORF">HXX08_17690</name>
    <name evidence="3" type="ORF">OZ401_003222</name>
</gene>
<evidence type="ECO:0000313" key="3">
    <source>
        <dbReference type="EMBL" id="WJW69595.1"/>
    </source>
</evidence>
<evidence type="ECO:0000313" key="4">
    <source>
        <dbReference type="Proteomes" id="UP000521676"/>
    </source>
</evidence>
<organism evidence="2 4">
    <name type="scientific">Candidatus Chlorohelix allophototropha</name>
    <dbReference type="NCBI Taxonomy" id="3003348"/>
    <lineage>
        <taxon>Bacteria</taxon>
        <taxon>Bacillati</taxon>
        <taxon>Chloroflexota</taxon>
        <taxon>Chloroflexia</taxon>
        <taxon>Candidatus Chloroheliales</taxon>
        <taxon>Candidatus Chloroheliaceae</taxon>
        <taxon>Candidatus Chlorohelix</taxon>
    </lineage>
</organism>
<sequence>MAKKEYKSLLIRLEPELYAAFSNLAELERRSNSNLGEVVIADYVKAQTDRKAAENRLPPTFEAEVQPNPTTTSKIKTKRTAPTRPKA</sequence>
<feature type="region of interest" description="Disordered" evidence="1">
    <location>
        <begin position="50"/>
        <end position="87"/>
    </location>
</feature>
<name>A0A8T7M6I5_9CHLR</name>
<proteinExistence type="predicted"/>
<evidence type="ECO:0000313" key="2">
    <source>
        <dbReference type="EMBL" id="NWJ47689.1"/>
    </source>
</evidence>
<reference evidence="3" key="2">
    <citation type="journal article" date="2024" name="Nature">
        <title>Anoxygenic phototroph of the Chloroflexota uses a type I reaction centre.</title>
        <authorList>
            <person name="Tsuji J.M."/>
            <person name="Shaw N.A."/>
            <person name="Nagashima S."/>
            <person name="Venkiteswaran J.J."/>
            <person name="Schiff S.L."/>
            <person name="Watanabe T."/>
            <person name="Fukui M."/>
            <person name="Hanada S."/>
            <person name="Tank M."/>
            <person name="Neufeld J.D."/>
        </authorList>
    </citation>
    <scope>NUCLEOTIDE SEQUENCE</scope>
    <source>
        <strain evidence="3">L227-S17</strain>
    </source>
</reference>
<dbReference type="EMBL" id="CP128400">
    <property type="protein sequence ID" value="WJW69595.1"/>
    <property type="molecule type" value="Genomic_DNA"/>
</dbReference>
<evidence type="ECO:0000256" key="1">
    <source>
        <dbReference type="SAM" id="MobiDB-lite"/>
    </source>
</evidence>
<dbReference type="EMBL" id="JACATZ010000003">
    <property type="protein sequence ID" value="NWJ47689.1"/>
    <property type="molecule type" value="Genomic_DNA"/>
</dbReference>
<keyword evidence="5" id="KW-1185">Reference proteome</keyword>